<sequence length="65" mass="7482">LYSSRGVVFLVDEWMRDKRICVMCVFEDERNGEECFESENSSSIYRLILGEKCGAHKRLCSALGD</sequence>
<dbReference type="AlphaFoldDB" id="A0A699II63"/>
<dbReference type="EMBL" id="BKCJ010304395">
    <property type="protein sequence ID" value="GEZ64253.1"/>
    <property type="molecule type" value="Genomic_DNA"/>
</dbReference>
<gene>
    <name evidence="1" type="ORF">Tci_536226</name>
</gene>
<protein>
    <submittedName>
        <fullName evidence="1">Uncharacterized protein</fullName>
    </submittedName>
</protein>
<reference evidence="1" key="1">
    <citation type="journal article" date="2019" name="Sci. Rep.">
        <title>Draft genome of Tanacetum cinerariifolium, the natural source of mosquito coil.</title>
        <authorList>
            <person name="Yamashiro T."/>
            <person name="Shiraishi A."/>
            <person name="Satake H."/>
            <person name="Nakayama K."/>
        </authorList>
    </citation>
    <scope>NUCLEOTIDE SEQUENCE</scope>
</reference>
<comment type="caution">
    <text evidence="1">The sequence shown here is derived from an EMBL/GenBank/DDBJ whole genome shotgun (WGS) entry which is preliminary data.</text>
</comment>
<name>A0A699II63_TANCI</name>
<feature type="non-terminal residue" evidence="1">
    <location>
        <position position="1"/>
    </location>
</feature>
<accession>A0A699II63</accession>
<evidence type="ECO:0000313" key="1">
    <source>
        <dbReference type="EMBL" id="GEZ64253.1"/>
    </source>
</evidence>
<proteinExistence type="predicted"/>
<organism evidence="1">
    <name type="scientific">Tanacetum cinerariifolium</name>
    <name type="common">Dalmatian daisy</name>
    <name type="synonym">Chrysanthemum cinerariifolium</name>
    <dbReference type="NCBI Taxonomy" id="118510"/>
    <lineage>
        <taxon>Eukaryota</taxon>
        <taxon>Viridiplantae</taxon>
        <taxon>Streptophyta</taxon>
        <taxon>Embryophyta</taxon>
        <taxon>Tracheophyta</taxon>
        <taxon>Spermatophyta</taxon>
        <taxon>Magnoliopsida</taxon>
        <taxon>eudicotyledons</taxon>
        <taxon>Gunneridae</taxon>
        <taxon>Pentapetalae</taxon>
        <taxon>asterids</taxon>
        <taxon>campanulids</taxon>
        <taxon>Asterales</taxon>
        <taxon>Asteraceae</taxon>
        <taxon>Asteroideae</taxon>
        <taxon>Anthemideae</taxon>
        <taxon>Anthemidinae</taxon>
        <taxon>Tanacetum</taxon>
    </lineage>
</organism>